<keyword evidence="2" id="KW-1133">Transmembrane helix</keyword>
<feature type="transmembrane region" description="Helical" evidence="2">
    <location>
        <begin position="155"/>
        <end position="175"/>
    </location>
</feature>
<name>A0A075IAG3_9EURY</name>
<evidence type="ECO:0000313" key="3">
    <source>
        <dbReference type="EMBL" id="AIF23687.1"/>
    </source>
</evidence>
<dbReference type="AlphaFoldDB" id="A0A075IAG3"/>
<proteinExistence type="predicted"/>
<evidence type="ECO:0000256" key="1">
    <source>
        <dbReference type="SAM" id="MobiDB-lite"/>
    </source>
</evidence>
<feature type="compositionally biased region" description="Basic residues" evidence="1">
    <location>
        <begin position="37"/>
        <end position="59"/>
    </location>
</feature>
<sequence length="262" mass="29123">MGLLEKAGKIQSEEEEQVPTTEPPKTVIVQDPEPVQKKTKKAKKARPRRERKEKKAKKERVAKVIPEGFEPAARVRTSFRYLVDTIANWGILIITGVIMSQADADPTVPIIVALVLALGNMFYLPSKISRSAGNIVTGTQFVDTRGNNPQFLYHLAKSANIPLILAGLFGVLLLISEGTEWTNGNKIFVGTSMTLLLVPILDRFLRNRGDEKLGFWDRLFGGVWLVTAEKTESDSGLIKRLQSIGEYAEQRGMMAEDDEDVT</sequence>
<feature type="compositionally biased region" description="Basic and acidic residues" evidence="1">
    <location>
        <begin position="1"/>
        <end position="12"/>
    </location>
</feature>
<reference evidence="3" key="1">
    <citation type="journal article" date="2014" name="Genome Biol. Evol.">
        <title>Pangenome evidence for extensive interdomain horizontal transfer affecting lineage core and shell genes in uncultured planktonic thaumarchaeota and euryarchaeota.</title>
        <authorList>
            <person name="Deschamps P."/>
            <person name="Zivanovic Y."/>
            <person name="Moreira D."/>
            <person name="Rodriguez-Valera F."/>
            <person name="Lopez-Garcia P."/>
        </authorList>
    </citation>
    <scope>NUCLEOTIDE SEQUENCE</scope>
</reference>
<keyword evidence="2" id="KW-0472">Membrane</keyword>
<evidence type="ECO:0008006" key="4">
    <source>
        <dbReference type="Google" id="ProtNLM"/>
    </source>
</evidence>
<dbReference type="EMBL" id="KF901238">
    <property type="protein sequence ID" value="AIF23687.1"/>
    <property type="molecule type" value="Genomic_DNA"/>
</dbReference>
<feature type="transmembrane region" description="Helical" evidence="2">
    <location>
        <begin position="187"/>
        <end position="205"/>
    </location>
</feature>
<keyword evidence="2" id="KW-0812">Transmembrane</keyword>
<organism evidence="3">
    <name type="scientific">uncultured marine group II/III euryarchaeote SAT1000_18_B12</name>
    <dbReference type="NCBI Taxonomy" id="1456563"/>
    <lineage>
        <taxon>Archaea</taxon>
        <taxon>Methanobacteriati</taxon>
        <taxon>Methanobacteriota</taxon>
        <taxon>environmental samples</taxon>
    </lineage>
</organism>
<protein>
    <recommendedName>
        <fullName evidence="4">RDD domain-containing protein</fullName>
    </recommendedName>
</protein>
<accession>A0A075IAG3</accession>
<evidence type="ECO:0000256" key="2">
    <source>
        <dbReference type="SAM" id="Phobius"/>
    </source>
</evidence>
<feature type="transmembrane region" description="Helical" evidence="2">
    <location>
        <begin position="106"/>
        <end position="124"/>
    </location>
</feature>
<feature type="region of interest" description="Disordered" evidence="1">
    <location>
        <begin position="1"/>
        <end position="59"/>
    </location>
</feature>
<feature type="transmembrane region" description="Helical" evidence="2">
    <location>
        <begin position="81"/>
        <end position="100"/>
    </location>
</feature>